<feature type="compositionally biased region" description="Polar residues" evidence="1">
    <location>
        <begin position="80"/>
        <end position="90"/>
    </location>
</feature>
<feature type="compositionally biased region" description="Basic and acidic residues" evidence="1">
    <location>
        <begin position="176"/>
        <end position="194"/>
    </location>
</feature>
<dbReference type="OrthoDB" id="1709592at2759"/>
<name>A0A067L200_JATCU</name>
<feature type="region of interest" description="Disordered" evidence="1">
    <location>
        <begin position="415"/>
        <end position="450"/>
    </location>
</feature>
<dbReference type="Proteomes" id="UP000027138">
    <property type="component" value="Unassembled WGS sequence"/>
</dbReference>
<feature type="compositionally biased region" description="Polar residues" evidence="1">
    <location>
        <begin position="98"/>
        <end position="115"/>
    </location>
</feature>
<feature type="compositionally biased region" description="Low complexity" evidence="1">
    <location>
        <begin position="49"/>
        <end position="79"/>
    </location>
</feature>
<feature type="region of interest" description="Disordered" evidence="1">
    <location>
        <begin position="303"/>
        <end position="335"/>
    </location>
</feature>
<feature type="compositionally biased region" description="Low complexity" evidence="1">
    <location>
        <begin position="132"/>
        <end position="143"/>
    </location>
</feature>
<evidence type="ECO:0000313" key="3">
    <source>
        <dbReference type="Proteomes" id="UP000027138"/>
    </source>
</evidence>
<gene>
    <name evidence="2" type="ORF">JCGZ_04445</name>
</gene>
<reference evidence="2 3" key="1">
    <citation type="journal article" date="2014" name="PLoS ONE">
        <title>Global Analysis of Gene Expression Profiles in Physic Nut (Jatropha curcas L.) Seedlings Exposed to Salt Stress.</title>
        <authorList>
            <person name="Zhang L."/>
            <person name="Zhang C."/>
            <person name="Wu P."/>
            <person name="Chen Y."/>
            <person name="Li M."/>
            <person name="Jiang H."/>
            <person name="Wu G."/>
        </authorList>
    </citation>
    <scope>NUCLEOTIDE SEQUENCE [LARGE SCALE GENOMIC DNA]</scope>
    <source>
        <strain evidence="3">cv. GZQX0401</strain>
        <tissue evidence="2">Young leaves</tissue>
    </source>
</reference>
<feature type="region of interest" description="Disordered" evidence="1">
    <location>
        <begin position="1"/>
        <end position="245"/>
    </location>
</feature>
<organism evidence="2 3">
    <name type="scientific">Jatropha curcas</name>
    <name type="common">Barbados nut</name>
    <dbReference type="NCBI Taxonomy" id="180498"/>
    <lineage>
        <taxon>Eukaryota</taxon>
        <taxon>Viridiplantae</taxon>
        <taxon>Streptophyta</taxon>
        <taxon>Embryophyta</taxon>
        <taxon>Tracheophyta</taxon>
        <taxon>Spermatophyta</taxon>
        <taxon>Magnoliopsida</taxon>
        <taxon>eudicotyledons</taxon>
        <taxon>Gunneridae</taxon>
        <taxon>Pentapetalae</taxon>
        <taxon>rosids</taxon>
        <taxon>fabids</taxon>
        <taxon>Malpighiales</taxon>
        <taxon>Euphorbiaceae</taxon>
        <taxon>Crotonoideae</taxon>
        <taxon>Jatropheae</taxon>
        <taxon>Jatropha</taxon>
    </lineage>
</organism>
<dbReference type="AlphaFoldDB" id="A0A067L200"/>
<sequence>MAEQRPFSRFRLPWLTARPAPEPQIAPRPNVETIQAPVRPTPRPPFLSPPQSRAPSPPRATTESQVVVQQTTQTGATSVPSSPSRVASQPVSPPKKLQSATQESSKPSIISTQPLLSAPKQEPKPTVSLLMSQTSSQPSSPSTRTTKMQSTVSQPSAQETSKTAQTQTDLKPLSEPTEKMKETGKAKEVAEKLKTTIPYEQRQQEDKKTTMSSSGEHIKTVSSTHATTKNKLTESYQKSNGEQVSLQKQIRDDIFKFVHKLGVSQLKYPMEEKPVTIVTIAGENRGGSMHVTAEPVTKDGSIHIHRGYKTNPDETTTDGEVSTKKRKSKTRQEPAKKAYLNSNAQGINNSMIFDTSVNERSPGIQLSLSNNVVEPTKPSAKPETIESHKAEFNVTPAQKLTYEPTIRRRCLRGLFLESSDSDPDNPDKPRRHGCRYYCGDKSKDKDVDVF</sequence>
<keyword evidence="3" id="KW-1185">Reference proteome</keyword>
<accession>A0A067L200</accession>
<dbReference type="KEGG" id="jcu:105633810"/>
<evidence type="ECO:0000313" key="2">
    <source>
        <dbReference type="EMBL" id="KDP38520.1"/>
    </source>
</evidence>
<feature type="compositionally biased region" description="Pro residues" evidence="1">
    <location>
        <begin position="39"/>
        <end position="48"/>
    </location>
</feature>
<dbReference type="EMBL" id="KK914362">
    <property type="protein sequence ID" value="KDP38520.1"/>
    <property type="molecule type" value="Genomic_DNA"/>
</dbReference>
<feature type="compositionally biased region" description="Basic and acidic residues" evidence="1">
    <location>
        <begin position="438"/>
        <end position="450"/>
    </location>
</feature>
<feature type="compositionally biased region" description="Polar residues" evidence="1">
    <location>
        <begin position="210"/>
        <end position="245"/>
    </location>
</feature>
<proteinExistence type="predicted"/>
<dbReference type="PANTHER" id="PTHR33472">
    <property type="entry name" value="OS01G0106600 PROTEIN"/>
    <property type="match status" value="1"/>
</dbReference>
<evidence type="ECO:0000256" key="1">
    <source>
        <dbReference type="SAM" id="MobiDB-lite"/>
    </source>
</evidence>
<dbReference type="STRING" id="180498.A0A067L200"/>
<dbReference type="PANTHER" id="PTHR33472:SF24">
    <property type="entry name" value="VEGETATIVE CELL WALL PROTEIN GP1-LIKE"/>
    <property type="match status" value="1"/>
</dbReference>
<protein>
    <submittedName>
        <fullName evidence="2">Uncharacterized protein</fullName>
    </submittedName>
</protein>
<feature type="compositionally biased region" description="Polar residues" evidence="1">
    <location>
        <begin position="144"/>
        <end position="169"/>
    </location>
</feature>